<dbReference type="eggNOG" id="COG5512">
    <property type="taxonomic scope" value="Bacteria"/>
</dbReference>
<keyword evidence="2" id="KW-1185">Reference proteome</keyword>
<protein>
    <recommendedName>
        <fullName evidence="3">DUF721 domain-containing protein</fullName>
    </recommendedName>
</protein>
<dbReference type="AlphaFoldDB" id="M4VAD8"/>
<dbReference type="Proteomes" id="UP000012040">
    <property type="component" value="Chromosome"/>
</dbReference>
<dbReference type="Pfam" id="PF05258">
    <property type="entry name" value="DciA"/>
    <property type="match status" value="1"/>
</dbReference>
<dbReference type="EMBL" id="CP003537">
    <property type="protein sequence ID" value="AGH96372.1"/>
    <property type="molecule type" value="Genomic_DNA"/>
</dbReference>
<dbReference type="KEGG" id="bex:A11Q_2156"/>
<dbReference type="PANTHER" id="PTHR36456">
    <property type="entry name" value="UPF0232 PROTEIN SCO3875"/>
    <property type="match status" value="1"/>
</dbReference>
<dbReference type="PANTHER" id="PTHR36456:SF1">
    <property type="entry name" value="UPF0232 PROTEIN SCO3875"/>
    <property type="match status" value="1"/>
</dbReference>
<reference evidence="1 2" key="1">
    <citation type="journal article" date="2013" name="ISME J.">
        <title>By their genes ye shall know them: genomic signatures of predatory bacteria.</title>
        <authorList>
            <person name="Pasternak Z."/>
            <person name="Pietrokovski S."/>
            <person name="Rotem O."/>
            <person name="Gophna U."/>
            <person name="Lurie-Weinberger M.N."/>
            <person name="Jurkevitch E."/>
        </authorList>
    </citation>
    <scope>NUCLEOTIDE SEQUENCE [LARGE SCALE GENOMIC DNA]</scope>
    <source>
        <strain evidence="1 2">JSS</strain>
    </source>
</reference>
<gene>
    <name evidence="1" type="ORF">A11Q_2156</name>
</gene>
<sequence>MSSEQDFKSKFNTSAEVLHKLLEDKAGPVSDQYLRWKLWLSWKDVVGPTVSEHAEPISYHQGVLWLWVRNSVWMQQMSFMLEPIKHSVNQKFRAGFVKEVRLTLDRKMTPSTNDEKFKTNLKKFIK</sequence>
<dbReference type="HOGENOM" id="CLU_134901_0_0_7"/>
<organism evidence="1 2">
    <name type="scientific">Pseudobdellovibrio exovorus JSS</name>
    <dbReference type="NCBI Taxonomy" id="1184267"/>
    <lineage>
        <taxon>Bacteria</taxon>
        <taxon>Pseudomonadati</taxon>
        <taxon>Bdellovibrionota</taxon>
        <taxon>Bdellovibrionia</taxon>
        <taxon>Bdellovibrionales</taxon>
        <taxon>Pseudobdellovibrionaceae</taxon>
        <taxon>Pseudobdellovibrio</taxon>
    </lineage>
</organism>
<accession>M4VAD8</accession>
<evidence type="ECO:0000313" key="2">
    <source>
        <dbReference type="Proteomes" id="UP000012040"/>
    </source>
</evidence>
<evidence type="ECO:0008006" key="3">
    <source>
        <dbReference type="Google" id="ProtNLM"/>
    </source>
</evidence>
<dbReference type="InterPro" id="IPR007922">
    <property type="entry name" value="DciA-like"/>
</dbReference>
<name>M4VAD8_9BACT</name>
<proteinExistence type="predicted"/>
<dbReference type="STRING" id="1184267.A11Q_2156"/>
<dbReference type="PATRIC" id="fig|1184267.3.peg.2183"/>
<evidence type="ECO:0000313" key="1">
    <source>
        <dbReference type="EMBL" id="AGH96372.1"/>
    </source>
</evidence>